<organism evidence="3 4">
    <name type="scientific">Mycena venus</name>
    <dbReference type="NCBI Taxonomy" id="2733690"/>
    <lineage>
        <taxon>Eukaryota</taxon>
        <taxon>Fungi</taxon>
        <taxon>Dikarya</taxon>
        <taxon>Basidiomycota</taxon>
        <taxon>Agaricomycotina</taxon>
        <taxon>Agaricomycetes</taxon>
        <taxon>Agaricomycetidae</taxon>
        <taxon>Agaricales</taxon>
        <taxon>Marasmiineae</taxon>
        <taxon>Mycenaceae</taxon>
        <taxon>Mycena</taxon>
    </lineage>
</organism>
<dbReference type="OrthoDB" id="2788844at2759"/>
<dbReference type="Proteomes" id="UP000620124">
    <property type="component" value="Unassembled WGS sequence"/>
</dbReference>
<evidence type="ECO:0000256" key="1">
    <source>
        <dbReference type="SAM" id="MobiDB-lite"/>
    </source>
</evidence>
<dbReference type="InterPro" id="IPR036047">
    <property type="entry name" value="F-box-like_dom_sf"/>
</dbReference>
<accession>A0A8H7CLH3</accession>
<evidence type="ECO:0000313" key="3">
    <source>
        <dbReference type="EMBL" id="KAF7342055.1"/>
    </source>
</evidence>
<protein>
    <recommendedName>
        <fullName evidence="2">F-box domain-containing protein</fullName>
    </recommendedName>
</protein>
<evidence type="ECO:0000259" key="2">
    <source>
        <dbReference type="Pfam" id="PF00646"/>
    </source>
</evidence>
<comment type="caution">
    <text evidence="3">The sequence shown here is derived from an EMBL/GenBank/DDBJ whole genome shotgun (WGS) entry which is preliminary data.</text>
</comment>
<name>A0A8H7CLH3_9AGAR</name>
<proteinExistence type="predicted"/>
<dbReference type="InterPro" id="IPR001810">
    <property type="entry name" value="F-box_dom"/>
</dbReference>
<evidence type="ECO:0000313" key="4">
    <source>
        <dbReference type="Proteomes" id="UP000620124"/>
    </source>
</evidence>
<keyword evidence="4" id="KW-1185">Reference proteome</keyword>
<feature type="region of interest" description="Disordered" evidence="1">
    <location>
        <begin position="193"/>
        <end position="212"/>
    </location>
</feature>
<dbReference type="EMBL" id="JACAZI010000017">
    <property type="protein sequence ID" value="KAF7342055.1"/>
    <property type="molecule type" value="Genomic_DNA"/>
</dbReference>
<dbReference type="SUPFAM" id="SSF81383">
    <property type="entry name" value="F-box domain"/>
    <property type="match status" value="1"/>
</dbReference>
<dbReference type="Gene3D" id="1.20.1280.50">
    <property type="match status" value="1"/>
</dbReference>
<feature type="domain" description="F-box" evidence="2">
    <location>
        <begin position="4"/>
        <end position="38"/>
    </location>
</feature>
<dbReference type="AlphaFoldDB" id="A0A8H7CLH3"/>
<reference evidence="3" key="1">
    <citation type="submission" date="2020-05" db="EMBL/GenBank/DDBJ databases">
        <title>Mycena genomes resolve the evolution of fungal bioluminescence.</title>
        <authorList>
            <person name="Tsai I.J."/>
        </authorList>
    </citation>
    <scope>NUCLEOTIDE SEQUENCE</scope>
    <source>
        <strain evidence="3">CCC161011</strain>
    </source>
</reference>
<feature type="compositionally biased region" description="Acidic residues" evidence="1">
    <location>
        <begin position="201"/>
        <end position="212"/>
    </location>
</feature>
<sequence>MPTLQDLSNEVLLQILPHCPLKSLISARGVCALWRHLVPLAASPARRGLLDLYLRIIESPVFHITRSWLLERLHPFDREGYVNALLEQHKYLPEDFRIWILEWPAKAMSPTTNPTAPDFCSKAAIGLGAVPRVVHTVLFTRRGRSAKRDLQDVPALLVREQEWGEMIWLILCGKPTCSHAVYRLVDAQYDGDEEIPRVGSDDPDDPDLELSDDISEAATGDQDVDPDFELFGNIVDEGSIGDEEFGEEDMSNGEKLIDDEEIAEDVNDIDLQADYELGHEREVGVYSSWTYWLAVAFEETEAMARFLENNPHPPMGLFQNERHTAGEPMSHDEAFHSNQRMDRVWTERQYI</sequence>
<gene>
    <name evidence="3" type="ORF">MVEN_01792800</name>
</gene>
<dbReference type="Pfam" id="PF00646">
    <property type="entry name" value="F-box"/>
    <property type="match status" value="1"/>
</dbReference>